<keyword evidence="9" id="KW-0493">Microtubule</keyword>
<organism evidence="18 19">
    <name type="scientific">Elsinoe batatas</name>
    <dbReference type="NCBI Taxonomy" id="2601811"/>
    <lineage>
        <taxon>Eukaryota</taxon>
        <taxon>Fungi</taxon>
        <taxon>Dikarya</taxon>
        <taxon>Ascomycota</taxon>
        <taxon>Pezizomycotina</taxon>
        <taxon>Dothideomycetes</taxon>
        <taxon>Dothideomycetidae</taxon>
        <taxon>Myriangiales</taxon>
        <taxon>Elsinoaceae</taxon>
        <taxon>Elsinoe</taxon>
    </lineage>
</organism>
<evidence type="ECO:0000256" key="17">
    <source>
        <dbReference type="SAM" id="MobiDB-lite"/>
    </source>
</evidence>
<dbReference type="Proteomes" id="UP000809789">
    <property type="component" value="Unassembled WGS sequence"/>
</dbReference>
<evidence type="ECO:0000256" key="13">
    <source>
        <dbReference type="ARBA" id="ARBA00023242"/>
    </source>
</evidence>
<keyword evidence="8" id="KW-0132">Cell division</keyword>
<dbReference type="OrthoDB" id="5566853at2759"/>
<evidence type="ECO:0000256" key="10">
    <source>
        <dbReference type="ARBA" id="ARBA00022776"/>
    </source>
</evidence>
<protein>
    <recommendedName>
        <fullName evidence="5">DASH complex subunit DAD1</fullName>
    </recommendedName>
    <alternativeName>
        <fullName evidence="16">Outer kinetochore protein DAD1</fullName>
    </alternativeName>
</protein>
<gene>
    <name evidence="18" type="ORF">KVT40_003589</name>
</gene>
<dbReference type="GO" id="GO:0051301">
    <property type="term" value="P:cell division"/>
    <property type="evidence" value="ECO:0007669"/>
    <property type="project" value="UniProtKB-KW"/>
</dbReference>
<keyword evidence="10" id="KW-0498">Mitosis</keyword>
<dbReference type="PANTHER" id="PTHR28025">
    <property type="entry name" value="DASH COMPLEX SUBUNIT DAD1"/>
    <property type="match status" value="1"/>
</dbReference>
<evidence type="ECO:0000256" key="8">
    <source>
        <dbReference type="ARBA" id="ARBA00022618"/>
    </source>
</evidence>
<dbReference type="Pfam" id="PF08649">
    <property type="entry name" value="DASH_Dad1"/>
    <property type="match status" value="1"/>
</dbReference>
<evidence type="ECO:0000256" key="9">
    <source>
        <dbReference type="ARBA" id="ARBA00022701"/>
    </source>
</evidence>
<comment type="similarity">
    <text evidence="4">Belongs to the DASH complex DAD1 family.</text>
</comment>
<name>A0A8K0L0N3_9PEZI</name>
<proteinExistence type="inferred from homology"/>
<keyword evidence="6" id="KW-0158">Chromosome</keyword>
<evidence type="ECO:0000256" key="6">
    <source>
        <dbReference type="ARBA" id="ARBA00022454"/>
    </source>
</evidence>
<feature type="region of interest" description="Disordered" evidence="17">
    <location>
        <begin position="73"/>
        <end position="92"/>
    </location>
</feature>
<evidence type="ECO:0000256" key="1">
    <source>
        <dbReference type="ARBA" id="ARBA00004123"/>
    </source>
</evidence>
<dbReference type="InterPro" id="IPR013958">
    <property type="entry name" value="DASH_Dad1"/>
</dbReference>
<evidence type="ECO:0000256" key="14">
    <source>
        <dbReference type="ARBA" id="ARBA00023306"/>
    </source>
</evidence>
<keyword evidence="12" id="KW-0206">Cytoskeleton</keyword>
<dbReference type="GO" id="GO:0042729">
    <property type="term" value="C:DASH complex"/>
    <property type="evidence" value="ECO:0007669"/>
    <property type="project" value="InterPro"/>
</dbReference>
<keyword evidence="7" id="KW-0963">Cytoplasm</keyword>
<keyword evidence="19" id="KW-1185">Reference proteome</keyword>
<keyword evidence="11" id="KW-0995">Kinetochore</keyword>
<evidence type="ECO:0000256" key="16">
    <source>
        <dbReference type="ARBA" id="ARBA00030566"/>
    </source>
</evidence>
<keyword evidence="15" id="KW-0137">Centromere</keyword>
<evidence type="ECO:0000256" key="2">
    <source>
        <dbReference type="ARBA" id="ARBA00004186"/>
    </source>
</evidence>
<reference evidence="18" key="1">
    <citation type="submission" date="2021-07" db="EMBL/GenBank/DDBJ databases">
        <title>Elsinoe batatas strain:CRI-CJ2 Genome sequencing and assembly.</title>
        <authorList>
            <person name="Huang L."/>
        </authorList>
    </citation>
    <scope>NUCLEOTIDE SEQUENCE</scope>
    <source>
        <strain evidence="18">CRI-CJ2</strain>
    </source>
</reference>
<evidence type="ECO:0000256" key="15">
    <source>
        <dbReference type="ARBA" id="ARBA00023328"/>
    </source>
</evidence>
<evidence type="ECO:0000256" key="11">
    <source>
        <dbReference type="ARBA" id="ARBA00022838"/>
    </source>
</evidence>
<feature type="compositionally biased region" description="Basic and acidic residues" evidence="17">
    <location>
        <begin position="73"/>
        <end position="82"/>
    </location>
</feature>
<accession>A0A8K0L0N3</accession>
<evidence type="ECO:0000313" key="19">
    <source>
        <dbReference type="Proteomes" id="UP000809789"/>
    </source>
</evidence>
<keyword evidence="14" id="KW-0131">Cell cycle</keyword>
<dbReference type="EMBL" id="JAESVG020000004">
    <property type="protein sequence ID" value="KAG8627716.1"/>
    <property type="molecule type" value="Genomic_DNA"/>
</dbReference>
<keyword evidence="13" id="KW-0539">Nucleus</keyword>
<evidence type="ECO:0000256" key="12">
    <source>
        <dbReference type="ARBA" id="ARBA00023212"/>
    </source>
</evidence>
<comment type="subcellular location">
    <subcellularLocation>
        <location evidence="3">Chromosome</location>
        <location evidence="3">Centromere</location>
        <location evidence="3">Kinetochore</location>
    </subcellularLocation>
    <subcellularLocation>
        <location evidence="2">Cytoplasm</location>
        <location evidence="2">Cytoskeleton</location>
        <location evidence="2">Spindle</location>
    </subcellularLocation>
    <subcellularLocation>
        <location evidence="1">Nucleus</location>
    </subcellularLocation>
</comment>
<evidence type="ECO:0000256" key="7">
    <source>
        <dbReference type="ARBA" id="ARBA00022490"/>
    </source>
</evidence>
<dbReference type="GO" id="GO:0051010">
    <property type="term" value="F:microtubule plus-end binding"/>
    <property type="evidence" value="ECO:0007669"/>
    <property type="project" value="TreeGrafter"/>
</dbReference>
<comment type="caution">
    <text evidence="18">The sequence shown here is derived from an EMBL/GenBank/DDBJ whole genome shotgun (WGS) entry which is preliminary data.</text>
</comment>
<dbReference type="GO" id="GO:0005876">
    <property type="term" value="C:spindle microtubule"/>
    <property type="evidence" value="ECO:0007669"/>
    <property type="project" value="TreeGrafter"/>
</dbReference>
<evidence type="ECO:0000256" key="3">
    <source>
        <dbReference type="ARBA" id="ARBA00004629"/>
    </source>
</evidence>
<dbReference type="GO" id="GO:0044732">
    <property type="term" value="C:mitotic spindle pole body"/>
    <property type="evidence" value="ECO:0007669"/>
    <property type="project" value="TreeGrafter"/>
</dbReference>
<sequence>MAATNRSHNEGASQRTYFEHQRELLLNEIATNMENVLQNINRLNRSLEGVIAVGNEFSQVEGLWSTFEGVMAKPEDTPKDETVDAGTTNTSR</sequence>
<evidence type="ECO:0000313" key="18">
    <source>
        <dbReference type="EMBL" id="KAG8627716.1"/>
    </source>
</evidence>
<evidence type="ECO:0000256" key="5">
    <source>
        <dbReference type="ARBA" id="ARBA00020261"/>
    </source>
</evidence>
<dbReference type="AlphaFoldDB" id="A0A8K0L0N3"/>
<dbReference type="GO" id="GO:0072686">
    <property type="term" value="C:mitotic spindle"/>
    <property type="evidence" value="ECO:0007669"/>
    <property type="project" value="InterPro"/>
</dbReference>
<evidence type="ECO:0000256" key="4">
    <source>
        <dbReference type="ARBA" id="ARBA00010146"/>
    </source>
</evidence>
<dbReference type="PANTHER" id="PTHR28025:SF1">
    <property type="entry name" value="DASH COMPLEX SUBUNIT DAD1"/>
    <property type="match status" value="1"/>
</dbReference>